<evidence type="ECO:0000313" key="4">
    <source>
        <dbReference type="Proteomes" id="UP001431784"/>
    </source>
</evidence>
<dbReference type="Proteomes" id="UP001431784">
    <property type="component" value="Unassembled WGS sequence"/>
</dbReference>
<evidence type="ECO:0000256" key="1">
    <source>
        <dbReference type="SAM" id="MobiDB-lite"/>
    </source>
</evidence>
<evidence type="ECO:0000259" key="2">
    <source>
        <dbReference type="Pfam" id="PF09937"/>
    </source>
</evidence>
<dbReference type="InterPro" id="IPR018683">
    <property type="entry name" value="DUF2169"/>
</dbReference>
<sequence>MELINETPLRGLAFRQFDMEGGLDCVVALRGVFAHVQNTRMAWQEDQPPFQWEDAYDGAPHDSALVQQTDLTPGKAGTDITFLGVSYPARPPATEWHCSLAIGPVAKVLRVTGPRHLVPQKQKRKRWGGPQISGWVPGPAEPTDTVPMDWRFAYGGAPASGPKDAEPDPRNPIGRGNPGGAEPENARPVPAPQIVLLDGPFDAAPVGLGPVAPFWKGRADHAGTYDKAWQDTRHPLLPRDFDLRFWQCAPPDQIAIPFLAGDEGYRLTALSPTFPDAVGWLPGIALAVQLNGGHWRRLDLDGVHFDWRADHRVTLTWRTRFPLPDADGAKLRIGWRYDARMAEGAA</sequence>
<feature type="domain" description="DUF2169" evidence="2">
    <location>
        <begin position="24"/>
        <end position="318"/>
    </location>
</feature>
<feature type="region of interest" description="Disordered" evidence="1">
    <location>
        <begin position="154"/>
        <end position="188"/>
    </location>
</feature>
<accession>A0ABT5TFJ5</accession>
<gene>
    <name evidence="3" type="ORF">PUT78_23010</name>
</gene>
<keyword evidence="4" id="KW-1185">Reference proteome</keyword>
<proteinExistence type="predicted"/>
<dbReference type="EMBL" id="JAQZSM010000076">
    <property type="protein sequence ID" value="MDD7973900.1"/>
    <property type="molecule type" value="Genomic_DNA"/>
</dbReference>
<name>A0ABT5TFJ5_9RHOB</name>
<dbReference type="RefSeq" id="WP_274354553.1">
    <property type="nucleotide sequence ID" value="NZ_JAQZSM010000076.1"/>
</dbReference>
<organism evidence="3 4">
    <name type="scientific">Roseinatronobacter alkalisoli</name>
    <dbReference type="NCBI Taxonomy" id="3028235"/>
    <lineage>
        <taxon>Bacteria</taxon>
        <taxon>Pseudomonadati</taxon>
        <taxon>Pseudomonadota</taxon>
        <taxon>Alphaproteobacteria</taxon>
        <taxon>Rhodobacterales</taxon>
        <taxon>Paracoccaceae</taxon>
        <taxon>Roseinatronobacter</taxon>
    </lineage>
</organism>
<evidence type="ECO:0000313" key="3">
    <source>
        <dbReference type="EMBL" id="MDD7973900.1"/>
    </source>
</evidence>
<protein>
    <submittedName>
        <fullName evidence="3">DUF2169 domain-containing protein</fullName>
    </submittedName>
</protein>
<dbReference type="Pfam" id="PF09937">
    <property type="entry name" value="DUF2169"/>
    <property type="match status" value="1"/>
</dbReference>
<feature type="region of interest" description="Disordered" evidence="1">
    <location>
        <begin position="119"/>
        <end position="140"/>
    </location>
</feature>
<reference evidence="3" key="1">
    <citation type="submission" date="2023-02" db="EMBL/GenBank/DDBJ databases">
        <title>Description of Roseinatronobacter alkalisoli sp. nov., an alkaliphilic bacerium isolated from soda soil.</title>
        <authorList>
            <person name="Wei W."/>
        </authorList>
    </citation>
    <scope>NUCLEOTIDE SEQUENCE</scope>
    <source>
        <strain evidence="3">HJB301</strain>
    </source>
</reference>
<comment type="caution">
    <text evidence="3">The sequence shown here is derived from an EMBL/GenBank/DDBJ whole genome shotgun (WGS) entry which is preliminary data.</text>
</comment>